<keyword evidence="3" id="KW-1185">Reference proteome</keyword>
<dbReference type="PANTHER" id="PTHR37305">
    <property type="entry name" value="INTEGRAL MEMBRANE PROTEIN-RELATED"/>
    <property type="match status" value="1"/>
</dbReference>
<reference evidence="3" key="1">
    <citation type="submission" date="2018-05" db="EMBL/GenBank/DDBJ databases">
        <title>Micromonospora globispora sp. nov. and Micromonospora rugosa sp. nov., isolated from marine sediment.</title>
        <authorList>
            <person name="Carro L."/>
            <person name="Aysel V."/>
            <person name="Cetin D."/>
            <person name="Igual J.M."/>
            <person name="Klenk H.-P."/>
            <person name="Trujillo M.E."/>
            <person name="Sahin N."/>
        </authorList>
    </citation>
    <scope>NUCLEOTIDE SEQUENCE [LARGE SCALE GENOMIC DNA]</scope>
    <source>
        <strain evidence="3">S2904</strain>
    </source>
</reference>
<name>A0A317KL46_9ACTN</name>
<dbReference type="OrthoDB" id="5242366at2"/>
<gene>
    <name evidence="2" type="ORF">DLJ46_02890</name>
</gene>
<dbReference type="Pfam" id="PF12730">
    <property type="entry name" value="ABC2_membrane_4"/>
    <property type="match status" value="1"/>
</dbReference>
<feature type="transmembrane region" description="Helical" evidence="1">
    <location>
        <begin position="204"/>
        <end position="225"/>
    </location>
</feature>
<organism evidence="2 3">
    <name type="scientific">Micromonospora globispora</name>
    <dbReference type="NCBI Taxonomy" id="1450148"/>
    <lineage>
        <taxon>Bacteria</taxon>
        <taxon>Bacillati</taxon>
        <taxon>Actinomycetota</taxon>
        <taxon>Actinomycetes</taxon>
        <taxon>Micromonosporales</taxon>
        <taxon>Micromonosporaceae</taxon>
        <taxon>Micromonospora</taxon>
    </lineage>
</organism>
<sequence>TAVTAATPSAIRRRPGTAAVLRWEVAKLAAQARSRALLIGAIVVPVAIVLIFNTQLPPKDTIYGRHIHTSGYAIPLFVLAFAHQWVLPLLAALVAGDIFANEDQHGTWKTILTRSVSRTQVFWAKTLTAVGFNLLVLALLAASTITTSLLVVGTQPLPGLTGQLIPAGHALPIVVASWATAVAPVLGFTALAILLSVTTRNPTIGVAAPVVLGMIMQLLSSLGGLNKGRRYLLTTPFEAWHGLLTAHPFHAPIVTGATVSAGWLISCLTLAYLYLRRRDITGG</sequence>
<comment type="caution">
    <text evidence="2">The sequence shown here is derived from an EMBL/GenBank/DDBJ whole genome shotgun (WGS) entry which is preliminary data.</text>
</comment>
<feature type="transmembrane region" description="Helical" evidence="1">
    <location>
        <begin position="121"/>
        <end position="150"/>
    </location>
</feature>
<keyword evidence="1" id="KW-1133">Transmembrane helix</keyword>
<feature type="non-terminal residue" evidence="2">
    <location>
        <position position="1"/>
    </location>
</feature>
<dbReference type="PANTHER" id="PTHR37305:SF1">
    <property type="entry name" value="MEMBRANE PROTEIN"/>
    <property type="match status" value="1"/>
</dbReference>
<feature type="transmembrane region" description="Helical" evidence="1">
    <location>
        <begin position="170"/>
        <end position="197"/>
    </location>
</feature>
<dbReference type="RefSeq" id="WP_109943102.1">
    <property type="nucleotide sequence ID" value="NZ_QGSU01000625.1"/>
</dbReference>
<feature type="transmembrane region" description="Helical" evidence="1">
    <location>
        <begin position="253"/>
        <end position="275"/>
    </location>
</feature>
<proteinExistence type="predicted"/>
<protein>
    <submittedName>
        <fullName evidence="2">ABC transporter permease</fullName>
    </submittedName>
</protein>
<dbReference type="Proteomes" id="UP000245683">
    <property type="component" value="Unassembled WGS sequence"/>
</dbReference>
<dbReference type="AlphaFoldDB" id="A0A317KL46"/>
<evidence type="ECO:0000313" key="3">
    <source>
        <dbReference type="Proteomes" id="UP000245683"/>
    </source>
</evidence>
<accession>A0A317KL46</accession>
<feature type="transmembrane region" description="Helical" evidence="1">
    <location>
        <begin position="36"/>
        <end position="56"/>
    </location>
</feature>
<keyword evidence="1" id="KW-0812">Transmembrane</keyword>
<dbReference type="EMBL" id="QGSV01000064">
    <property type="protein sequence ID" value="PWU52539.1"/>
    <property type="molecule type" value="Genomic_DNA"/>
</dbReference>
<feature type="transmembrane region" description="Helical" evidence="1">
    <location>
        <begin position="76"/>
        <end position="100"/>
    </location>
</feature>
<evidence type="ECO:0000313" key="2">
    <source>
        <dbReference type="EMBL" id="PWU52539.1"/>
    </source>
</evidence>
<keyword evidence="1" id="KW-0472">Membrane</keyword>
<evidence type="ECO:0000256" key="1">
    <source>
        <dbReference type="SAM" id="Phobius"/>
    </source>
</evidence>